<name>A0A679HMG5_BACT4</name>
<dbReference type="RefSeq" id="WP_225695198.1">
    <property type="nucleotide sequence ID" value="NZ_AP022660.1"/>
</dbReference>
<dbReference type="PROSITE" id="PS51257">
    <property type="entry name" value="PROKAR_LIPOPROTEIN"/>
    <property type="match status" value="1"/>
</dbReference>
<evidence type="ECO:0000313" key="2">
    <source>
        <dbReference type="Proteomes" id="UP000500882"/>
    </source>
</evidence>
<evidence type="ECO:0000313" key="1">
    <source>
        <dbReference type="EMBL" id="BCA52226.1"/>
    </source>
</evidence>
<reference evidence="1 2" key="1">
    <citation type="submission" date="2020-02" db="EMBL/GenBank/DDBJ databases">
        <title>Whole-genome sequencing and comparative analysis of the genomes of Bacteroides thetaiotaomicron and Escherichia coli isolated from a healthy resident in Vietnam.</title>
        <authorList>
            <person name="Mohsin M."/>
            <person name="Tanaka K."/>
            <person name="Kawahara R."/>
            <person name="Kondo S."/>
            <person name="Noguchi H."/>
            <person name="Motooka D."/>
            <person name="Nakamura S."/>
            <person name="Khong D.T."/>
            <person name="Nguyen T.N."/>
            <person name="Tran H.T."/>
            <person name="Yamamoto Y."/>
        </authorList>
    </citation>
    <scope>NUCLEOTIDE SEQUENCE [LARGE SCALE GENOMIC DNA]</scope>
    <source>
        <strain evidence="1 2">F9-2</strain>
    </source>
</reference>
<dbReference type="Proteomes" id="UP000500882">
    <property type="component" value="Chromosome"/>
</dbReference>
<organism evidence="1 2">
    <name type="scientific">Bacteroides thetaiotaomicron</name>
    <dbReference type="NCBI Taxonomy" id="818"/>
    <lineage>
        <taxon>Bacteria</taxon>
        <taxon>Pseudomonadati</taxon>
        <taxon>Bacteroidota</taxon>
        <taxon>Bacteroidia</taxon>
        <taxon>Bacteroidales</taxon>
        <taxon>Bacteroidaceae</taxon>
        <taxon>Bacteroides</taxon>
    </lineage>
</organism>
<dbReference type="AlphaFoldDB" id="A0A679HMG5"/>
<dbReference type="EMBL" id="AP022660">
    <property type="protein sequence ID" value="BCA52226.1"/>
    <property type="molecule type" value="Genomic_DNA"/>
</dbReference>
<protein>
    <submittedName>
        <fullName evidence="1">Uncharacterized protein</fullName>
    </submittedName>
</protein>
<proteinExistence type="predicted"/>
<sequence length="169" mass="19306">MINMERMLFCSILLIVLLCGCLKRQSPKKYTARYGIEYNSVRDSLGIVLLDSSWVAFKVWDGVTAWGPQEKKTYPCHVNKQIAYFNDTLYCELDVYGNGEKYETPDGLNSVNLKVMYFYRPSRSGPWAGLTYSDNAVGWYCVYEGGPGAPGRISKEKADSIIRLWRIKN</sequence>
<accession>A0A679HMG5</accession>
<gene>
    <name evidence="1" type="ORF">BatF92_41680</name>
</gene>